<organism evidence="2 3">
    <name type="scientific">Saguinus oedipus</name>
    <name type="common">Cotton-top tamarin</name>
    <name type="synonym">Oedipomidas oedipus</name>
    <dbReference type="NCBI Taxonomy" id="9490"/>
    <lineage>
        <taxon>Eukaryota</taxon>
        <taxon>Metazoa</taxon>
        <taxon>Chordata</taxon>
        <taxon>Craniata</taxon>
        <taxon>Vertebrata</taxon>
        <taxon>Euteleostomi</taxon>
        <taxon>Mammalia</taxon>
        <taxon>Eutheria</taxon>
        <taxon>Euarchontoglires</taxon>
        <taxon>Primates</taxon>
        <taxon>Haplorrhini</taxon>
        <taxon>Platyrrhini</taxon>
        <taxon>Cebidae</taxon>
        <taxon>Callitrichinae</taxon>
        <taxon>Saguinus</taxon>
    </lineage>
</organism>
<name>A0ABQ9USD1_SAGOE</name>
<feature type="non-terminal residue" evidence="2">
    <location>
        <position position="60"/>
    </location>
</feature>
<sequence length="60" mass="6263">DPIQTSNLRQASPGPWIPRLLSTAQSTNIEEMRLGEGTKSPKAQAGNLFAPGGGTSDAQL</sequence>
<protein>
    <submittedName>
        <fullName evidence="2">Uncharacterized protein</fullName>
    </submittedName>
</protein>
<evidence type="ECO:0000313" key="2">
    <source>
        <dbReference type="EMBL" id="KAK2099187.1"/>
    </source>
</evidence>
<accession>A0ABQ9USD1</accession>
<feature type="compositionally biased region" description="Gly residues" evidence="1">
    <location>
        <begin position="51"/>
        <end position="60"/>
    </location>
</feature>
<reference evidence="2 3" key="1">
    <citation type="submission" date="2023-05" db="EMBL/GenBank/DDBJ databases">
        <title>B98-5 Cell Line De Novo Hybrid Assembly: An Optical Mapping Approach.</title>
        <authorList>
            <person name="Kananen K."/>
            <person name="Auerbach J.A."/>
            <person name="Kautto E."/>
            <person name="Blachly J.S."/>
        </authorList>
    </citation>
    <scope>NUCLEOTIDE SEQUENCE [LARGE SCALE GENOMIC DNA]</scope>
    <source>
        <strain evidence="2">B95-8</strain>
        <tissue evidence="2">Cell line</tissue>
    </source>
</reference>
<feature type="region of interest" description="Disordered" evidence="1">
    <location>
        <begin position="27"/>
        <end position="60"/>
    </location>
</feature>
<dbReference type="Proteomes" id="UP001266305">
    <property type="component" value="Unassembled WGS sequence"/>
</dbReference>
<feature type="non-terminal residue" evidence="2">
    <location>
        <position position="1"/>
    </location>
</feature>
<proteinExistence type="predicted"/>
<dbReference type="EMBL" id="JASSZA010000011">
    <property type="protein sequence ID" value="KAK2099187.1"/>
    <property type="molecule type" value="Genomic_DNA"/>
</dbReference>
<evidence type="ECO:0000313" key="3">
    <source>
        <dbReference type="Proteomes" id="UP001266305"/>
    </source>
</evidence>
<gene>
    <name evidence="2" type="ORF">P7K49_024638</name>
</gene>
<keyword evidence="3" id="KW-1185">Reference proteome</keyword>
<evidence type="ECO:0000256" key="1">
    <source>
        <dbReference type="SAM" id="MobiDB-lite"/>
    </source>
</evidence>
<comment type="caution">
    <text evidence="2">The sequence shown here is derived from an EMBL/GenBank/DDBJ whole genome shotgun (WGS) entry which is preliminary data.</text>
</comment>